<feature type="transmembrane region" description="Helical" evidence="8">
    <location>
        <begin position="79"/>
        <end position="99"/>
    </location>
</feature>
<dbReference type="InterPro" id="IPR050171">
    <property type="entry name" value="MFS_Transporters"/>
</dbReference>
<comment type="subcellular location">
    <subcellularLocation>
        <location evidence="1">Cell membrane</location>
        <topology evidence="1">Multi-pass membrane protein</topology>
    </subcellularLocation>
</comment>
<evidence type="ECO:0000256" key="4">
    <source>
        <dbReference type="ARBA" id="ARBA00022692"/>
    </source>
</evidence>
<dbReference type="PROSITE" id="PS00216">
    <property type="entry name" value="SUGAR_TRANSPORT_1"/>
    <property type="match status" value="1"/>
</dbReference>
<keyword evidence="5 8" id="KW-1133">Transmembrane helix</keyword>
<evidence type="ECO:0000259" key="9">
    <source>
        <dbReference type="PROSITE" id="PS50850"/>
    </source>
</evidence>
<name>A0ABZ1JKU9_9ACTN</name>
<keyword evidence="6 8" id="KW-0472">Membrane</keyword>
<evidence type="ECO:0000313" key="11">
    <source>
        <dbReference type="Proteomes" id="UP001432166"/>
    </source>
</evidence>
<feature type="transmembrane region" description="Helical" evidence="8">
    <location>
        <begin position="304"/>
        <end position="322"/>
    </location>
</feature>
<dbReference type="Pfam" id="PF07690">
    <property type="entry name" value="MFS_1"/>
    <property type="match status" value="1"/>
</dbReference>
<feature type="compositionally biased region" description="Low complexity" evidence="7">
    <location>
        <begin position="401"/>
        <end position="413"/>
    </location>
</feature>
<proteinExistence type="predicted"/>
<evidence type="ECO:0000256" key="3">
    <source>
        <dbReference type="ARBA" id="ARBA00022475"/>
    </source>
</evidence>
<dbReference type="InterPro" id="IPR036259">
    <property type="entry name" value="MFS_trans_sf"/>
</dbReference>
<feature type="transmembrane region" description="Helical" evidence="8">
    <location>
        <begin position="248"/>
        <end position="266"/>
    </location>
</feature>
<evidence type="ECO:0000256" key="7">
    <source>
        <dbReference type="SAM" id="MobiDB-lite"/>
    </source>
</evidence>
<dbReference type="Gene3D" id="1.20.1250.20">
    <property type="entry name" value="MFS general substrate transporter like domains"/>
    <property type="match status" value="1"/>
</dbReference>
<dbReference type="InterPro" id="IPR005829">
    <property type="entry name" value="Sugar_transporter_CS"/>
</dbReference>
<reference evidence="10" key="1">
    <citation type="submission" date="2022-10" db="EMBL/GenBank/DDBJ databases">
        <title>The complete genomes of actinobacterial strains from the NBC collection.</title>
        <authorList>
            <person name="Joergensen T.S."/>
            <person name="Alvarez Arevalo M."/>
            <person name="Sterndorff E.B."/>
            <person name="Faurdal D."/>
            <person name="Vuksanovic O."/>
            <person name="Mourched A.-S."/>
            <person name="Charusanti P."/>
            <person name="Shaw S."/>
            <person name="Blin K."/>
            <person name="Weber T."/>
        </authorList>
    </citation>
    <scope>NUCLEOTIDE SEQUENCE</scope>
    <source>
        <strain evidence="10">NBC_00189</strain>
    </source>
</reference>
<feature type="transmembrane region" description="Helical" evidence="8">
    <location>
        <begin position="45"/>
        <end position="67"/>
    </location>
</feature>
<dbReference type="InterPro" id="IPR011701">
    <property type="entry name" value="MFS"/>
</dbReference>
<evidence type="ECO:0000256" key="2">
    <source>
        <dbReference type="ARBA" id="ARBA00022448"/>
    </source>
</evidence>
<organism evidence="10 11">
    <name type="scientific">Streptomyces tauricus</name>
    <dbReference type="NCBI Taxonomy" id="68274"/>
    <lineage>
        <taxon>Bacteria</taxon>
        <taxon>Bacillati</taxon>
        <taxon>Actinomycetota</taxon>
        <taxon>Actinomycetes</taxon>
        <taxon>Kitasatosporales</taxon>
        <taxon>Streptomycetaceae</taxon>
        <taxon>Streptomyces</taxon>
        <taxon>Streptomyces aurantiacus group</taxon>
    </lineage>
</organism>
<keyword evidence="2" id="KW-0813">Transport</keyword>
<dbReference type="InterPro" id="IPR020846">
    <property type="entry name" value="MFS_dom"/>
</dbReference>
<feature type="transmembrane region" description="Helical" evidence="8">
    <location>
        <begin position="215"/>
        <end position="236"/>
    </location>
</feature>
<keyword evidence="11" id="KW-1185">Reference proteome</keyword>
<dbReference type="Proteomes" id="UP001432166">
    <property type="component" value="Chromosome"/>
</dbReference>
<feature type="domain" description="Major facilitator superfamily (MFS) profile" evidence="9">
    <location>
        <begin position="13"/>
        <end position="396"/>
    </location>
</feature>
<gene>
    <name evidence="10" type="ORF">OG288_27185</name>
</gene>
<sequence>MQALTPGRRPQSWSYATLLVLLMLGQATSAIPSPLYSLYAEKWDYPPLLTTVIFAAYGAVAVVAILVSGALSDRYGRRPVLLVAVLLLLAGLAVFVLAAGPGYLVVARMLNGVGIGAIVVVGGAALLDVNPERAARSGTLTAIAFNVGIAVAALGTAALAQTGFHPLFLPYLADALIALVLLVLLLVMREPHPSAGAAPLGIPRPQVPEEIRGRFLFSVIGAGAAWAVLGVCFSLEPSIAAHAAHVDGPFFGGVVIAAVTLTAAATQVASARYPARTVALVGDTALAVLMLAGVGAFATGDATVIIATIALQGGAYGLAFGGSLRHLTAHIPAERRGAVMSMFYLLAYGALITPTLLVGIGATVWGDTTIFPVFSVLAAVLCLSAVVVERVLGRGDKRFGTASTSASTPTTEALDVSKVD</sequence>
<accession>A0ABZ1JKU9</accession>
<dbReference type="PROSITE" id="PS50850">
    <property type="entry name" value="MFS"/>
    <property type="match status" value="1"/>
</dbReference>
<feature type="transmembrane region" description="Helical" evidence="8">
    <location>
        <begin position="343"/>
        <end position="364"/>
    </location>
</feature>
<feature type="transmembrane region" description="Helical" evidence="8">
    <location>
        <begin position="278"/>
        <end position="298"/>
    </location>
</feature>
<dbReference type="SUPFAM" id="SSF103473">
    <property type="entry name" value="MFS general substrate transporter"/>
    <property type="match status" value="1"/>
</dbReference>
<feature type="region of interest" description="Disordered" evidence="7">
    <location>
        <begin position="400"/>
        <end position="420"/>
    </location>
</feature>
<keyword evidence="4 8" id="KW-0812">Transmembrane</keyword>
<evidence type="ECO:0000256" key="1">
    <source>
        <dbReference type="ARBA" id="ARBA00004651"/>
    </source>
</evidence>
<evidence type="ECO:0000313" key="10">
    <source>
        <dbReference type="EMBL" id="WTP51659.1"/>
    </source>
</evidence>
<feature type="transmembrane region" description="Helical" evidence="8">
    <location>
        <begin position="167"/>
        <end position="187"/>
    </location>
</feature>
<evidence type="ECO:0000256" key="6">
    <source>
        <dbReference type="ARBA" id="ARBA00023136"/>
    </source>
</evidence>
<dbReference type="RefSeq" id="WP_328938479.1">
    <property type="nucleotide sequence ID" value="NZ_CP108133.1"/>
</dbReference>
<dbReference type="PANTHER" id="PTHR23517:SF3">
    <property type="entry name" value="INTEGRAL MEMBRANE TRANSPORT PROTEIN"/>
    <property type="match status" value="1"/>
</dbReference>
<protein>
    <submittedName>
        <fullName evidence="10">MFS transporter</fullName>
    </submittedName>
</protein>
<dbReference type="EMBL" id="CP108133">
    <property type="protein sequence ID" value="WTP51659.1"/>
    <property type="molecule type" value="Genomic_DNA"/>
</dbReference>
<dbReference type="PANTHER" id="PTHR23517">
    <property type="entry name" value="RESISTANCE PROTEIN MDTM, PUTATIVE-RELATED-RELATED"/>
    <property type="match status" value="1"/>
</dbReference>
<feature type="transmembrane region" description="Helical" evidence="8">
    <location>
        <begin position="139"/>
        <end position="161"/>
    </location>
</feature>
<evidence type="ECO:0000256" key="5">
    <source>
        <dbReference type="ARBA" id="ARBA00022989"/>
    </source>
</evidence>
<evidence type="ECO:0000256" key="8">
    <source>
        <dbReference type="SAM" id="Phobius"/>
    </source>
</evidence>
<feature type="transmembrane region" description="Helical" evidence="8">
    <location>
        <begin position="105"/>
        <end position="127"/>
    </location>
</feature>
<keyword evidence="3" id="KW-1003">Cell membrane</keyword>
<feature type="transmembrane region" description="Helical" evidence="8">
    <location>
        <begin position="370"/>
        <end position="388"/>
    </location>
</feature>